<evidence type="ECO:0000256" key="1">
    <source>
        <dbReference type="SAM" id="MobiDB-lite"/>
    </source>
</evidence>
<sequence>ACHLRRPRMQENVPESPRAHHQSDTKQLQEFQTLDQLVGHPPREKTDVA</sequence>
<dbReference type="AlphaFoldDB" id="A0A8J4UKM9"/>
<gene>
    <name evidence="2" type="primary">gtfS</name>
    <name evidence="2" type="ORF">DAT39_010736</name>
</gene>
<name>A0A8J4UKM9_CLAMG</name>
<feature type="compositionally biased region" description="Polar residues" evidence="1">
    <location>
        <begin position="25"/>
        <end position="35"/>
    </location>
</feature>
<protein>
    <submittedName>
        <fullName evidence="2">Glucosyltransferase-S</fullName>
    </submittedName>
</protein>
<reference evidence="2" key="1">
    <citation type="submission" date="2020-07" db="EMBL/GenBank/DDBJ databases">
        <title>Clarias magur genome sequencing, assembly and annotation.</title>
        <authorList>
            <person name="Kushwaha B."/>
            <person name="Kumar R."/>
            <person name="Das P."/>
            <person name="Joshi C.G."/>
            <person name="Kumar D."/>
            <person name="Nagpure N.S."/>
            <person name="Pandey M."/>
            <person name="Agarwal S."/>
            <person name="Srivastava S."/>
            <person name="Singh M."/>
            <person name="Sahoo L."/>
            <person name="Jayasankar P."/>
            <person name="Meher P.K."/>
            <person name="Koringa P.G."/>
            <person name="Iquebal M.A."/>
            <person name="Das S.P."/>
            <person name="Bit A."/>
            <person name="Patnaik S."/>
            <person name="Patel N."/>
            <person name="Shah T.M."/>
            <person name="Hinsu A."/>
            <person name="Jena J.K."/>
        </authorList>
    </citation>
    <scope>NUCLEOTIDE SEQUENCE</scope>
    <source>
        <strain evidence="2">CIFAMagur01</strain>
        <tissue evidence="2">Testis</tissue>
    </source>
</reference>
<comment type="caution">
    <text evidence="2">The sequence shown here is derived from an EMBL/GenBank/DDBJ whole genome shotgun (WGS) entry which is preliminary data.</text>
</comment>
<organism evidence="2 3">
    <name type="scientific">Clarias magur</name>
    <name type="common">Asian catfish</name>
    <name type="synonym">Macropteronotus magur</name>
    <dbReference type="NCBI Taxonomy" id="1594786"/>
    <lineage>
        <taxon>Eukaryota</taxon>
        <taxon>Metazoa</taxon>
        <taxon>Chordata</taxon>
        <taxon>Craniata</taxon>
        <taxon>Vertebrata</taxon>
        <taxon>Euteleostomi</taxon>
        <taxon>Actinopterygii</taxon>
        <taxon>Neopterygii</taxon>
        <taxon>Teleostei</taxon>
        <taxon>Ostariophysi</taxon>
        <taxon>Siluriformes</taxon>
        <taxon>Clariidae</taxon>
        <taxon>Clarias</taxon>
    </lineage>
</organism>
<feature type="non-terminal residue" evidence="2">
    <location>
        <position position="49"/>
    </location>
</feature>
<dbReference type="EMBL" id="QNUK01000164">
    <property type="protein sequence ID" value="KAF5899547.1"/>
    <property type="molecule type" value="Genomic_DNA"/>
</dbReference>
<feature type="region of interest" description="Disordered" evidence="1">
    <location>
        <begin position="1"/>
        <end position="49"/>
    </location>
</feature>
<dbReference type="Proteomes" id="UP000727407">
    <property type="component" value="Unassembled WGS sequence"/>
</dbReference>
<feature type="non-terminal residue" evidence="2">
    <location>
        <position position="1"/>
    </location>
</feature>
<proteinExistence type="predicted"/>
<evidence type="ECO:0000313" key="2">
    <source>
        <dbReference type="EMBL" id="KAF5899547.1"/>
    </source>
</evidence>
<keyword evidence="3" id="KW-1185">Reference proteome</keyword>
<evidence type="ECO:0000313" key="3">
    <source>
        <dbReference type="Proteomes" id="UP000727407"/>
    </source>
</evidence>
<accession>A0A8J4UKM9</accession>